<reference evidence="2 3" key="1">
    <citation type="submission" date="2016-11" db="EMBL/GenBank/DDBJ databases">
        <title>The macronuclear genome of Stentor coeruleus: a giant cell with tiny introns.</title>
        <authorList>
            <person name="Slabodnick M."/>
            <person name="Ruby J.G."/>
            <person name="Reiff S.B."/>
            <person name="Swart E.C."/>
            <person name="Gosai S."/>
            <person name="Prabakaran S."/>
            <person name="Witkowska E."/>
            <person name="Larue G.E."/>
            <person name="Fisher S."/>
            <person name="Freeman R.M."/>
            <person name="Gunawardena J."/>
            <person name="Chu W."/>
            <person name="Stover N.A."/>
            <person name="Gregory B.D."/>
            <person name="Nowacki M."/>
            <person name="Derisi J."/>
            <person name="Roy S.W."/>
            <person name="Marshall W.F."/>
            <person name="Sood P."/>
        </authorList>
    </citation>
    <scope>NUCLEOTIDE SEQUENCE [LARGE SCALE GENOMIC DNA]</scope>
    <source>
        <strain evidence="2">WM001</strain>
    </source>
</reference>
<accession>A0A1R2AWC5</accession>
<keyword evidence="1" id="KW-0472">Membrane</keyword>
<keyword evidence="1" id="KW-1133">Transmembrane helix</keyword>
<dbReference type="EMBL" id="MPUH01001287">
    <property type="protein sequence ID" value="OMJ68745.1"/>
    <property type="molecule type" value="Genomic_DNA"/>
</dbReference>
<organism evidence="2 3">
    <name type="scientific">Stentor coeruleus</name>
    <dbReference type="NCBI Taxonomy" id="5963"/>
    <lineage>
        <taxon>Eukaryota</taxon>
        <taxon>Sar</taxon>
        <taxon>Alveolata</taxon>
        <taxon>Ciliophora</taxon>
        <taxon>Postciliodesmatophora</taxon>
        <taxon>Heterotrichea</taxon>
        <taxon>Heterotrichida</taxon>
        <taxon>Stentoridae</taxon>
        <taxon>Stentor</taxon>
    </lineage>
</organism>
<dbReference type="AlphaFoldDB" id="A0A1R2AWC5"/>
<sequence>MFRLSICRILLNAAQINFRTAHHLKLGLSFLLITVYVSRSSTFRLFRRSLLFLGASPEKALKERNYNSAHILYSLVR</sequence>
<name>A0A1R2AWC5_9CILI</name>
<evidence type="ECO:0000313" key="2">
    <source>
        <dbReference type="EMBL" id="OMJ68745.1"/>
    </source>
</evidence>
<keyword evidence="1" id="KW-0812">Transmembrane</keyword>
<evidence type="ECO:0000313" key="3">
    <source>
        <dbReference type="Proteomes" id="UP000187209"/>
    </source>
</evidence>
<comment type="caution">
    <text evidence="2">The sequence shown here is derived from an EMBL/GenBank/DDBJ whole genome shotgun (WGS) entry which is preliminary data.</text>
</comment>
<feature type="transmembrane region" description="Helical" evidence="1">
    <location>
        <begin position="20"/>
        <end position="38"/>
    </location>
</feature>
<dbReference type="Proteomes" id="UP000187209">
    <property type="component" value="Unassembled WGS sequence"/>
</dbReference>
<gene>
    <name evidence="2" type="ORF">SteCoe_33720</name>
</gene>
<protein>
    <submittedName>
        <fullName evidence="2">Uncharacterized protein</fullName>
    </submittedName>
</protein>
<keyword evidence="3" id="KW-1185">Reference proteome</keyword>
<proteinExistence type="predicted"/>
<evidence type="ECO:0000256" key="1">
    <source>
        <dbReference type="SAM" id="Phobius"/>
    </source>
</evidence>